<dbReference type="GO" id="GO:0009252">
    <property type="term" value="P:peptidoglycan biosynthetic process"/>
    <property type="evidence" value="ECO:0007669"/>
    <property type="project" value="UniProtKB-KW"/>
</dbReference>
<comment type="similarity">
    <text evidence="1">Belongs to the FemABX family.</text>
</comment>
<keyword evidence="4" id="KW-0573">Peptidoglycan synthesis</keyword>
<proteinExistence type="inferred from homology"/>
<evidence type="ECO:0000256" key="2">
    <source>
        <dbReference type="ARBA" id="ARBA00022679"/>
    </source>
</evidence>
<evidence type="ECO:0000256" key="6">
    <source>
        <dbReference type="ARBA" id="ARBA00023316"/>
    </source>
</evidence>
<accession>A0A1G2BBM0</accession>
<evidence type="ECO:0000256" key="5">
    <source>
        <dbReference type="ARBA" id="ARBA00023315"/>
    </source>
</evidence>
<dbReference type="EMBL" id="MHKI01000018">
    <property type="protein sequence ID" value="OGY86532.1"/>
    <property type="molecule type" value="Genomic_DNA"/>
</dbReference>
<dbReference type="InterPro" id="IPR016181">
    <property type="entry name" value="Acyl_CoA_acyltransferase"/>
</dbReference>
<evidence type="ECO:0000256" key="1">
    <source>
        <dbReference type="ARBA" id="ARBA00009943"/>
    </source>
</evidence>
<dbReference type="PANTHER" id="PTHR36174:SF1">
    <property type="entry name" value="LIPID II:GLYCINE GLYCYLTRANSFERASE"/>
    <property type="match status" value="1"/>
</dbReference>
<evidence type="ECO:0000313" key="7">
    <source>
        <dbReference type="EMBL" id="OGY86532.1"/>
    </source>
</evidence>
<dbReference type="PANTHER" id="PTHR36174">
    <property type="entry name" value="LIPID II:GLYCINE GLYCYLTRANSFERASE"/>
    <property type="match status" value="1"/>
</dbReference>
<organism evidence="7 8">
    <name type="scientific">Candidatus Kerfeldbacteria bacterium RIFOXYB2_FULL_38_14</name>
    <dbReference type="NCBI Taxonomy" id="1798547"/>
    <lineage>
        <taxon>Bacteria</taxon>
        <taxon>Candidatus Kerfeldiibacteriota</taxon>
    </lineage>
</organism>
<dbReference type="AlphaFoldDB" id="A0A1G2BBM0"/>
<evidence type="ECO:0000313" key="8">
    <source>
        <dbReference type="Proteomes" id="UP000176420"/>
    </source>
</evidence>
<dbReference type="InterPro" id="IPR050644">
    <property type="entry name" value="PG_Glycine_Bridge_Synth"/>
</dbReference>
<dbReference type="PROSITE" id="PS51191">
    <property type="entry name" value="FEMABX"/>
    <property type="match status" value="1"/>
</dbReference>
<evidence type="ECO:0000256" key="3">
    <source>
        <dbReference type="ARBA" id="ARBA00022960"/>
    </source>
</evidence>
<evidence type="ECO:0008006" key="9">
    <source>
        <dbReference type="Google" id="ProtNLM"/>
    </source>
</evidence>
<evidence type="ECO:0000256" key="4">
    <source>
        <dbReference type="ARBA" id="ARBA00022984"/>
    </source>
</evidence>
<comment type="caution">
    <text evidence="7">The sequence shown here is derived from an EMBL/GenBank/DDBJ whole genome shotgun (WGS) entry which is preliminary data.</text>
</comment>
<keyword evidence="3" id="KW-0133">Cell shape</keyword>
<dbReference type="GO" id="GO:0016755">
    <property type="term" value="F:aminoacyltransferase activity"/>
    <property type="evidence" value="ECO:0007669"/>
    <property type="project" value="InterPro"/>
</dbReference>
<dbReference type="SUPFAM" id="SSF55729">
    <property type="entry name" value="Acyl-CoA N-acyltransferases (Nat)"/>
    <property type="match status" value="2"/>
</dbReference>
<protein>
    <recommendedName>
        <fullName evidence="9">BioF2-like acetyltransferase domain-containing protein</fullName>
    </recommendedName>
</protein>
<keyword evidence="6" id="KW-0961">Cell wall biogenesis/degradation</keyword>
<dbReference type="GO" id="GO:0071555">
    <property type="term" value="P:cell wall organization"/>
    <property type="evidence" value="ECO:0007669"/>
    <property type="project" value="UniProtKB-KW"/>
</dbReference>
<dbReference type="GO" id="GO:0008360">
    <property type="term" value="P:regulation of cell shape"/>
    <property type="evidence" value="ECO:0007669"/>
    <property type="project" value="UniProtKB-KW"/>
</dbReference>
<dbReference type="InterPro" id="IPR003447">
    <property type="entry name" value="FEMABX"/>
</dbReference>
<gene>
    <name evidence="7" type="ORF">A2319_02080</name>
</gene>
<name>A0A1G2BBM0_9BACT</name>
<keyword evidence="2" id="KW-0808">Transferase</keyword>
<dbReference type="Proteomes" id="UP000176420">
    <property type="component" value="Unassembled WGS sequence"/>
</dbReference>
<reference evidence="7 8" key="1">
    <citation type="journal article" date="2016" name="Nat. Commun.">
        <title>Thousands of microbial genomes shed light on interconnected biogeochemical processes in an aquifer system.</title>
        <authorList>
            <person name="Anantharaman K."/>
            <person name="Brown C.T."/>
            <person name="Hug L.A."/>
            <person name="Sharon I."/>
            <person name="Castelle C.J."/>
            <person name="Probst A.J."/>
            <person name="Thomas B.C."/>
            <person name="Singh A."/>
            <person name="Wilkins M.J."/>
            <person name="Karaoz U."/>
            <person name="Brodie E.L."/>
            <person name="Williams K.H."/>
            <person name="Hubbard S.S."/>
            <person name="Banfield J.F."/>
        </authorList>
    </citation>
    <scope>NUCLEOTIDE SEQUENCE [LARGE SCALE GENOMIC DNA]</scope>
</reference>
<dbReference type="Gene3D" id="3.40.630.30">
    <property type="match status" value="2"/>
</dbReference>
<keyword evidence="5" id="KW-0012">Acyltransferase</keyword>
<dbReference type="Pfam" id="PF02388">
    <property type="entry name" value="FemAB"/>
    <property type="match status" value="1"/>
</dbReference>
<sequence>MSFILATAENLAQGDDFLIEKSRDAQATSVFLQSSSWLTVQENYGRKVYSWFYQDQKGGEIKGVVAGIVMPLPFGKSYFFSPRGPILEKKLLAEFLQTSSWLETIKKENIIFWRFEPLADFKAFNLSACRQVADHEPSQTAVLDLSLNADLLFASLKQKTRYNINLAKRHEIKIDFVSQGDLTQLKKIFWQLTTATGARHHLKHFPKNYYDNLIDILAKKGMLEVAIAKHQQDILAINLNILFGHSVIYLLGASAEQKKNLMAPYLLQWQAISRAQKAGFRWYDFYGIATGAQHKLAGVTKFKQGFAGQTVNYPGTFEKTISPFWYFIYKTGKQIRF</sequence>